<evidence type="ECO:0000313" key="11">
    <source>
        <dbReference type="EMBL" id="RKR19579.1"/>
    </source>
</evidence>
<dbReference type="PANTHER" id="PTHR30040:SF2">
    <property type="entry name" value="FAD:PROTEIN FMN TRANSFERASE"/>
    <property type="match status" value="1"/>
</dbReference>
<dbReference type="Proteomes" id="UP000276055">
    <property type="component" value="Unassembled WGS sequence"/>
</dbReference>
<evidence type="ECO:0000256" key="8">
    <source>
        <dbReference type="ARBA" id="ARBA00022842"/>
    </source>
</evidence>
<protein>
    <recommendedName>
        <fullName evidence="3">FAD:protein FMN transferase</fullName>
        <ecNumber evidence="2">2.7.1.180</ecNumber>
    </recommendedName>
    <alternativeName>
        <fullName evidence="9">Flavin transferase</fullName>
    </alternativeName>
</protein>
<keyword evidence="8" id="KW-0460">Magnesium</keyword>
<comment type="caution">
    <text evidence="11">The sequence shown here is derived from an EMBL/GenBank/DDBJ whole genome shotgun (WGS) entry which is preliminary data.</text>
</comment>
<evidence type="ECO:0000256" key="7">
    <source>
        <dbReference type="ARBA" id="ARBA00022827"/>
    </source>
</evidence>
<dbReference type="Gene3D" id="3.10.520.10">
    <property type="entry name" value="ApbE-like domains"/>
    <property type="match status" value="1"/>
</dbReference>
<dbReference type="OrthoDB" id="9778595at2"/>
<sequence length="340" mass="35727">MVNRRGPNVVAHAGWTVWGLEASLTVTDVGMLAAARGIVNGVLADVDFACSRFTDDSELARLQPRLAAGALVSPTLRDLVERALDAARWTDGDVDPTLGADLAALGYDRDIVSVRVLQDHSRPPVSPPSARQERRVPGWSRISIDGRTLTVPEDIRLDLGATAKAVAADRAAAQVHAQLGCGVLVALGGDLATAGPGPATPVAAGAGAAGHVAAGPWQILVQDLPTDPSQRVALDPGFAMATSSTQKRRWKQAGADVHHILDPRFGRPAETVWRTVTVAAPTCLEANAFSTAGIVRGFAAVDWFRAKGVTARLVDQRGRIVRTGGWPAENHNTEARASRG</sequence>
<dbReference type="InterPro" id="IPR024932">
    <property type="entry name" value="ApbE"/>
</dbReference>
<keyword evidence="6" id="KW-0479">Metal-binding</keyword>
<evidence type="ECO:0000256" key="10">
    <source>
        <dbReference type="ARBA" id="ARBA00048540"/>
    </source>
</evidence>
<dbReference type="AlphaFoldDB" id="A0A495ESM8"/>
<evidence type="ECO:0000256" key="5">
    <source>
        <dbReference type="ARBA" id="ARBA00022679"/>
    </source>
</evidence>
<comment type="catalytic activity">
    <reaction evidence="10">
        <text>L-threonyl-[protein] + FAD = FMN-L-threonyl-[protein] + AMP + H(+)</text>
        <dbReference type="Rhea" id="RHEA:36847"/>
        <dbReference type="Rhea" id="RHEA-COMP:11060"/>
        <dbReference type="Rhea" id="RHEA-COMP:11061"/>
        <dbReference type="ChEBI" id="CHEBI:15378"/>
        <dbReference type="ChEBI" id="CHEBI:30013"/>
        <dbReference type="ChEBI" id="CHEBI:57692"/>
        <dbReference type="ChEBI" id="CHEBI:74257"/>
        <dbReference type="ChEBI" id="CHEBI:456215"/>
        <dbReference type="EC" id="2.7.1.180"/>
    </reaction>
</comment>
<comment type="cofactor">
    <cofactor evidence="1">
        <name>Mg(2+)</name>
        <dbReference type="ChEBI" id="CHEBI:18420"/>
    </cofactor>
</comment>
<gene>
    <name evidence="11" type="ORF">C8D78_2327</name>
</gene>
<dbReference type="InterPro" id="IPR003374">
    <property type="entry name" value="ApbE-like_sf"/>
</dbReference>
<evidence type="ECO:0000313" key="12">
    <source>
        <dbReference type="Proteomes" id="UP000276055"/>
    </source>
</evidence>
<keyword evidence="7" id="KW-0274">FAD</keyword>
<reference evidence="11 12" key="1">
    <citation type="submission" date="2018-10" db="EMBL/GenBank/DDBJ databases">
        <title>Genomic Encyclopedia of Type Strains, Phase IV (KMG-IV): sequencing the most valuable type-strain genomes for metagenomic binning, comparative biology and taxonomic classification.</title>
        <authorList>
            <person name="Goeker M."/>
        </authorList>
    </citation>
    <scope>NUCLEOTIDE SEQUENCE [LARGE SCALE GENOMIC DNA]</scope>
    <source>
        <strain evidence="11 12">DSM 25586</strain>
    </source>
</reference>
<dbReference type="Pfam" id="PF02424">
    <property type="entry name" value="ApbE"/>
    <property type="match status" value="1"/>
</dbReference>
<evidence type="ECO:0000256" key="1">
    <source>
        <dbReference type="ARBA" id="ARBA00001946"/>
    </source>
</evidence>
<dbReference type="EC" id="2.7.1.180" evidence="2"/>
<dbReference type="GO" id="GO:0016740">
    <property type="term" value="F:transferase activity"/>
    <property type="evidence" value="ECO:0007669"/>
    <property type="project" value="UniProtKB-KW"/>
</dbReference>
<keyword evidence="4" id="KW-0285">Flavoprotein</keyword>
<name>A0A495ESM8_9MICC</name>
<evidence type="ECO:0000256" key="4">
    <source>
        <dbReference type="ARBA" id="ARBA00022630"/>
    </source>
</evidence>
<dbReference type="EMBL" id="RBIR01000004">
    <property type="protein sequence ID" value="RKR19579.1"/>
    <property type="molecule type" value="Genomic_DNA"/>
</dbReference>
<proteinExistence type="predicted"/>
<keyword evidence="11" id="KW-0449">Lipoprotein</keyword>
<accession>A0A495ESM8</accession>
<organism evidence="11 12">
    <name type="scientific">Arthrobacter oryzae</name>
    <dbReference type="NCBI Taxonomy" id="409290"/>
    <lineage>
        <taxon>Bacteria</taxon>
        <taxon>Bacillati</taxon>
        <taxon>Actinomycetota</taxon>
        <taxon>Actinomycetes</taxon>
        <taxon>Micrococcales</taxon>
        <taxon>Micrococcaceae</taxon>
        <taxon>Arthrobacter</taxon>
    </lineage>
</organism>
<evidence type="ECO:0000256" key="3">
    <source>
        <dbReference type="ARBA" id="ARBA00016337"/>
    </source>
</evidence>
<evidence type="ECO:0000256" key="6">
    <source>
        <dbReference type="ARBA" id="ARBA00022723"/>
    </source>
</evidence>
<dbReference type="SUPFAM" id="SSF143631">
    <property type="entry name" value="ApbE-like"/>
    <property type="match status" value="1"/>
</dbReference>
<evidence type="ECO:0000256" key="9">
    <source>
        <dbReference type="ARBA" id="ARBA00031306"/>
    </source>
</evidence>
<keyword evidence="5" id="KW-0808">Transferase</keyword>
<dbReference type="GO" id="GO:0046872">
    <property type="term" value="F:metal ion binding"/>
    <property type="evidence" value="ECO:0007669"/>
    <property type="project" value="UniProtKB-KW"/>
</dbReference>
<evidence type="ECO:0000256" key="2">
    <source>
        <dbReference type="ARBA" id="ARBA00011955"/>
    </source>
</evidence>
<dbReference type="PANTHER" id="PTHR30040">
    <property type="entry name" value="THIAMINE BIOSYNTHESIS LIPOPROTEIN APBE"/>
    <property type="match status" value="1"/>
</dbReference>